<gene>
    <name evidence="2" type="ORF">ACFSSE_15680</name>
</gene>
<reference evidence="3" key="1">
    <citation type="journal article" date="2019" name="Int. J. Syst. Evol. Microbiol.">
        <title>The Global Catalogue of Microorganisms (GCM) 10K type strain sequencing project: providing services to taxonomists for standard genome sequencing and annotation.</title>
        <authorList>
            <consortium name="The Broad Institute Genomics Platform"/>
            <consortium name="The Broad Institute Genome Sequencing Center for Infectious Disease"/>
            <person name="Wu L."/>
            <person name="Ma J."/>
        </authorList>
    </citation>
    <scope>NUCLEOTIDE SEQUENCE [LARGE SCALE GENOMIC DNA]</scope>
    <source>
        <strain evidence="3">KCTC 42456</strain>
    </source>
</reference>
<comment type="caution">
    <text evidence="2">The sequence shown here is derived from an EMBL/GenBank/DDBJ whole genome shotgun (WGS) entry which is preliminary data.</text>
</comment>
<keyword evidence="2" id="KW-0328">Glycosyltransferase</keyword>
<proteinExistence type="predicted"/>
<dbReference type="GO" id="GO:0016757">
    <property type="term" value="F:glycosyltransferase activity"/>
    <property type="evidence" value="ECO:0007669"/>
    <property type="project" value="UniProtKB-KW"/>
</dbReference>
<dbReference type="PANTHER" id="PTHR22916">
    <property type="entry name" value="GLYCOSYLTRANSFERASE"/>
    <property type="match status" value="1"/>
</dbReference>
<evidence type="ECO:0000313" key="3">
    <source>
        <dbReference type="Proteomes" id="UP001597546"/>
    </source>
</evidence>
<feature type="domain" description="Glycosyltransferase 2-like" evidence="1">
    <location>
        <begin position="9"/>
        <end position="133"/>
    </location>
</feature>
<keyword evidence="2" id="KW-0808">Transferase</keyword>
<dbReference type="Gene3D" id="3.90.550.10">
    <property type="entry name" value="Spore Coat Polysaccharide Biosynthesis Protein SpsA, Chain A"/>
    <property type="match status" value="1"/>
</dbReference>
<dbReference type="PANTHER" id="PTHR22916:SF3">
    <property type="entry name" value="UDP-GLCNAC:BETAGAL BETA-1,3-N-ACETYLGLUCOSAMINYLTRANSFERASE-LIKE PROTEIN 1"/>
    <property type="match status" value="1"/>
</dbReference>
<name>A0ABW5TX36_9SPHI</name>
<keyword evidence="3" id="KW-1185">Reference proteome</keyword>
<dbReference type="InterPro" id="IPR001173">
    <property type="entry name" value="Glyco_trans_2-like"/>
</dbReference>
<dbReference type="RefSeq" id="WP_379042211.1">
    <property type="nucleotide sequence ID" value="NZ_JBHSKW010000020.1"/>
</dbReference>
<dbReference type="Pfam" id="PF00535">
    <property type="entry name" value="Glycos_transf_2"/>
    <property type="match status" value="1"/>
</dbReference>
<dbReference type="EMBL" id="JBHULV010000052">
    <property type="protein sequence ID" value="MFD2733149.1"/>
    <property type="molecule type" value="Genomic_DNA"/>
</dbReference>
<protein>
    <submittedName>
        <fullName evidence="2">Glycosyltransferase</fullName>
        <ecNumber evidence="2">2.4.-.-</ecNumber>
    </submittedName>
</protein>
<dbReference type="Proteomes" id="UP001597546">
    <property type="component" value="Unassembled WGS sequence"/>
</dbReference>
<organism evidence="2 3">
    <name type="scientific">Pedobacter alpinus</name>
    <dbReference type="NCBI Taxonomy" id="1590643"/>
    <lineage>
        <taxon>Bacteria</taxon>
        <taxon>Pseudomonadati</taxon>
        <taxon>Bacteroidota</taxon>
        <taxon>Sphingobacteriia</taxon>
        <taxon>Sphingobacteriales</taxon>
        <taxon>Sphingobacteriaceae</taxon>
        <taxon>Pedobacter</taxon>
    </lineage>
</organism>
<evidence type="ECO:0000313" key="2">
    <source>
        <dbReference type="EMBL" id="MFD2733149.1"/>
    </source>
</evidence>
<dbReference type="SUPFAM" id="SSF53448">
    <property type="entry name" value="Nucleotide-diphospho-sugar transferases"/>
    <property type="match status" value="1"/>
</dbReference>
<sequence length="319" mass="37487">MDNTENEVCICITNFNKAEFIEQALKSAISQKFNGNFHVLIIDDCSTDESKSIILNFKNNYPDVITAYFNISNLGLIGNFIKICKLAQGKYISFLDSDDYWIDDLKIQKQVDLIHSDNSIGLVHTNYLVKTGNEILPEISPKPPNGHIYDRLILNNFITHSSVLVKKNLLINAIEELEKLNWSNFHHNDYPLYLMISIKTKVFYLNQKTIVYRNLDSSASHTKNYHLKTKIVDSTYYSRIYFIKNIHNVPEKIENKIKSSYFYSKLIIACDYVEIDDFFNFLFQFLKYNKNFKHLIGSFIRIFKIIYLKFFYTNSIFKK</sequence>
<dbReference type="EC" id="2.4.-.-" evidence="2"/>
<evidence type="ECO:0000259" key="1">
    <source>
        <dbReference type="Pfam" id="PF00535"/>
    </source>
</evidence>
<accession>A0ABW5TX36</accession>
<dbReference type="InterPro" id="IPR029044">
    <property type="entry name" value="Nucleotide-diphossugar_trans"/>
</dbReference>